<dbReference type="Pfam" id="PF04072">
    <property type="entry name" value="LCM"/>
    <property type="match status" value="1"/>
</dbReference>
<proteinExistence type="predicted"/>
<gene>
    <name evidence="3" type="ORF">AFUS01_LOCUS40539</name>
</gene>
<dbReference type="GO" id="GO:0031591">
    <property type="term" value="P:wybutosine biosynthetic process"/>
    <property type="evidence" value="ECO:0007669"/>
    <property type="project" value="TreeGrafter"/>
</dbReference>
<evidence type="ECO:0000313" key="4">
    <source>
        <dbReference type="Proteomes" id="UP000708208"/>
    </source>
</evidence>
<organism evidence="3 4">
    <name type="scientific">Allacma fusca</name>
    <dbReference type="NCBI Taxonomy" id="39272"/>
    <lineage>
        <taxon>Eukaryota</taxon>
        <taxon>Metazoa</taxon>
        <taxon>Ecdysozoa</taxon>
        <taxon>Arthropoda</taxon>
        <taxon>Hexapoda</taxon>
        <taxon>Collembola</taxon>
        <taxon>Symphypleona</taxon>
        <taxon>Sminthuridae</taxon>
        <taxon>Allacma</taxon>
    </lineage>
</organism>
<comment type="caution">
    <text evidence="3">The sequence shown here is derived from an EMBL/GenBank/DDBJ whole genome shotgun (WGS) entry which is preliminary data.</text>
</comment>
<evidence type="ECO:0000313" key="3">
    <source>
        <dbReference type="EMBL" id="CAG7830754.1"/>
    </source>
</evidence>
<accession>A0A8J2LD92</accession>
<dbReference type="GO" id="GO:0008175">
    <property type="term" value="F:tRNA methyltransferase activity"/>
    <property type="evidence" value="ECO:0007669"/>
    <property type="project" value="TreeGrafter"/>
</dbReference>
<keyword evidence="1" id="KW-0489">Methyltransferase</keyword>
<dbReference type="PANTHER" id="PTHR46529">
    <property type="entry name" value="TRNA WYBUTOSINE-SYNTHESIZING PROTEIN 4"/>
    <property type="match status" value="1"/>
</dbReference>
<dbReference type="Proteomes" id="UP000708208">
    <property type="component" value="Unassembled WGS sequence"/>
</dbReference>
<dbReference type="PANTHER" id="PTHR46529:SF1">
    <property type="entry name" value="TRNA WYBUTOSINE-SYNTHESIZING PROTEIN 4"/>
    <property type="match status" value="1"/>
</dbReference>
<name>A0A8J2LD92_9HEXA</name>
<dbReference type="OrthoDB" id="203237at2759"/>
<sequence>MVSSQLAPARFGKFSRIAHTAISVAGHQQVLRAESFRQRDYSGVGVEYIIPHFVVLACLRLSSTATAMELAETSPSKGLLKEHVQVRYTGDWSSDSKLSCVVGGYWEDPFLSLFNKVDPVPRRTSLICRGYYVRFRVCDFFLRNILRAAEEPIQILSLGCGMDTTFFRVLPQFESKILRFFELDFPSVIEAKKEIIAENEILKVMQHEKLTLLGADLRDTSSLKNTLRNANFDFEKTTIFYSECVVNYLMPTESKEILTWIVNNVPKSVWLAYEQCFSNDSFGRIMMKHFEKNGCPLLSLPSSPDMETQKEQLKKVGFKTRHIFNVWDAFVHLSKMEESPFPKTSGKIQFDEYEALMATCLHYSVRIATSGDVGSILKFINDTETAISQSHPPLQNPSIVLSDENSNELMSCTLKQKLTNHTSVVCSSKELMVVGGVKENSHRSTALEKILYQFSTENSNSDDIFKNECIREDKQVFERLHSAAVFHLQTSSFYVFGGRKSPRIQCDNAIVQVSCCKTSYVIKVLTFPDVTSPCSRWRHAMAIVSQNLFLFGGKNEKEVFGDCWIFKFLEGRWTQLVLSSAPSVRHSHSMCSDSVLNYVYCIGGMSSNETQLCEDAVWRYEQSDATSPGVWTNISELNAYGQRIGHSVAFHDNVLFIVGGYGANSSHNLDHFVTLMNMETKAVKVCNLALGPEKVFLPFGFSLAAIVDTTMKETKIMIYGGGGNCFSFGTHYNDAALVINLDNNRLMFFDC</sequence>
<dbReference type="EMBL" id="CAJVCH010557456">
    <property type="protein sequence ID" value="CAG7830754.1"/>
    <property type="molecule type" value="Genomic_DNA"/>
</dbReference>
<dbReference type="Pfam" id="PF24681">
    <property type="entry name" value="Kelch_KLHDC2_KLHL20_DRC7"/>
    <property type="match status" value="1"/>
</dbReference>
<keyword evidence="4" id="KW-1185">Reference proteome</keyword>
<protein>
    <submittedName>
        <fullName evidence="3">Uncharacterized protein</fullName>
    </submittedName>
</protein>
<evidence type="ECO:0000256" key="1">
    <source>
        <dbReference type="ARBA" id="ARBA00022603"/>
    </source>
</evidence>
<keyword evidence="2" id="KW-0808">Transferase</keyword>
<evidence type="ECO:0000256" key="2">
    <source>
        <dbReference type="ARBA" id="ARBA00022679"/>
    </source>
</evidence>
<reference evidence="3" key="1">
    <citation type="submission" date="2021-06" db="EMBL/GenBank/DDBJ databases">
        <authorList>
            <person name="Hodson N. C."/>
            <person name="Mongue J. A."/>
            <person name="Jaron S. K."/>
        </authorList>
    </citation>
    <scope>NUCLEOTIDE SEQUENCE</scope>
</reference>
<dbReference type="InterPro" id="IPR007213">
    <property type="entry name" value="Ppm1/Ppm2/Tcmp"/>
</dbReference>
<dbReference type="AlphaFoldDB" id="A0A8J2LD92"/>
<dbReference type="GO" id="GO:0030488">
    <property type="term" value="P:tRNA methylation"/>
    <property type="evidence" value="ECO:0007669"/>
    <property type="project" value="TreeGrafter"/>
</dbReference>